<evidence type="ECO:0000256" key="7">
    <source>
        <dbReference type="PROSITE-ProRule" id="PRU00042"/>
    </source>
</evidence>
<dbReference type="InterPro" id="IPR013087">
    <property type="entry name" value="Znf_C2H2_type"/>
</dbReference>
<dbReference type="InterPro" id="IPR036236">
    <property type="entry name" value="Znf_C2H2_sf"/>
</dbReference>
<feature type="domain" description="C2H2-type" evidence="9">
    <location>
        <begin position="57"/>
        <end position="85"/>
    </location>
</feature>
<keyword evidence="4 7" id="KW-0863">Zinc-finger</keyword>
<evidence type="ECO:0000256" key="2">
    <source>
        <dbReference type="ARBA" id="ARBA00022723"/>
    </source>
</evidence>
<dbReference type="InterPro" id="IPR050888">
    <property type="entry name" value="ZnF_C2H2-type_TF"/>
</dbReference>
<dbReference type="OrthoDB" id="8117402at2759"/>
<keyword evidence="2" id="KW-0479">Metal-binding</keyword>
<organism evidence="10 11">
    <name type="scientific">Colletotrichum orchidophilum</name>
    <dbReference type="NCBI Taxonomy" id="1209926"/>
    <lineage>
        <taxon>Eukaryota</taxon>
        <taxon>Fungi</taxon>
        <taxon>Dikarya</taxon>
        <taxon>Ascomycota</taxon>
        <taxon>Pezizomycotina</taxon>
        <taxon>Sordariomycetes</taxon>
        <taxon>Hypocreomycetidae</taxon>
        <taxon>Glomerellales</taxon>
        <taxon>Glomerellaceae</taxon>
        <taxon>Colletotrichum</taxon>
    </lineage>
</organism>
<comment type="subcellular location">
    <subcellularLocation>
        <location evidence="1">Nucleus</location>
    </subcellularLocation>
</comment>
<dbReference type="RefSeq" id="XP_022479949.1">
    <property type="nucleotide sequence ID" value="XM_022613565.1"/>
</dbReference>
<dbReference type="Pfam" id="PF13912">
    <property type="entry name" value="zf-C2H2_6"/>
    <property type="match status" value="1"/>
</dbReference>
<accession>A0A1G4BMZ5</accession>
<dbReference type="GO" id="GO:0008270">
    <property type="term" value="F:zinc ion binding"/>
    <property type="evidence" value="ECO:0007669"/>
    <property type="project" value="UniProtKB-KW"/>
</dbReference>
<keyword evidence="5" id="KW-0862">Zinc</keyword>
<keyword evidence="3" id="KW-0677">Repeat</keyword>
<dbReference type="Proteomes" id="UP000176998">
    <property type="component" value="Unassembled WGS sequence"/>
</dbReference>
<dbReference type="PANTHER" id="PTHR24406">
    <property type="entry name" value="TRANSCRIPTIONAL REPRESSOR CTCFL-RELATED"/>
    <property type="match status" value="1"/>
</dbReference>
<evidence type="ECO:0000256" key="4">
    <source>
        <dbReference type="ARBA" id="ARBA00022771"/>
    </source>
</evidence>
<evidence type="ECO:0000256" key="3">
    <source>
        <dbReference type="ARBA" id="ARBA00022737"/>
    </source>
</evidence>
<name>A0A1G4BMZ5_9PEZI</name>
<proteinExistence type="predicted"/>
<sequence length="366" mass="41081">MSGSQPSSKSATSGMAQSHKPAPHEAVLCTVCNKLFGGFEQLMGHKRMKMLTEGSHIHCSLCTRDFNSKEALDKHLLEAHPQEQNLICPGCQKTFVRLAGWMRHLEHNECPAIRRADVDQNRVEKLTFSHELEKRSGSQFGDYFPVSHPSVLSAFEAQSTLDAQSDFDDKAYMAHPSFFKPKDFPELKDVKDSLESIQRGAAQPDTSNEKSREPVVDDINNPSHPLFDPRKYYNAINRKFKKTFPSSGALIGHMKSAASHYNAKLQCPGCLRYFKDASSLTAHSESESTRCSIRKSENYRSYLDQLTGGMADVGEKHGDGTIKYEVSTEAVIKFAPTRTAKSDAEDFMAQPEADRQEKWARNNIVW</sequence>
<keyword evidence="6" id="KW-0539">Nucleus</keyword>
<comment type="caution">
    <text evidence="10">The sequence shown here is derived from an EMBL/GenBank/DDBJ whole genome shotgun (WGS) entry which is preliminary data.</text>
</comment>
<dbReference type="GeneID" id="34555075"/>
<evidence type="ECO:0000256" key="5">
    <source>
        <dbReference type="ARBA" id="ARBA00022833"/>
    </source>
</evidence>
<evidence type="ECO:0000313" key="10">
    <source>
        <dbReference type="EMBL" id="OHF02811.1"/>
    </source>
</evidence>
<keyword evidence="11" id="KW-1185">Reference proteome</keyword>
<dbReference type="AlphaFoldDB" id="A0A1G4BMZ5"/>
<dbReference type="STRING" id="1209926.A0A1G4BMZ5"/>
<dbReference type="Gene3D" id="3.30.160.60">
    <property type="entry name" value="Classic Zinc Finger"/>
    <property type="match status" value="1"/>
</dbReference>
<evidence type="ECO:0000313" key="11">
    <source>
        <dbReference type="Proteomes" id="UP000176998"/>
    </source>
</evidence>
<evidence type="ECO:0000259" key="9">
    <source>
        <dbReference type="PROSITE" id="PS50157"/>
    </source>
</evidence>
<dbReference type="SUPFAM" id="SSF57667">
    <property type="entry name" value="beta-beta-alpha zinc fingers"/>
    <property type="match status" value="1"/>
</dbReference>
<gene>
    <name evidence="10" type="ORF">CORC01_01912</name>
</gene>
<dbReference type="SMART" id="SM00355">
    <property type="entry name" value="ZnF_C2H2"/>
    <property type="match status" value="4"/>
</dbReference>
<evidence type="ECO:0000256" key="1">
    <source>
        <dbReference type="ARBA" id="ARBA00004123"/>
    </source>
</evidence>
<protein>
    <submittedName>
        <fullName evidence="10">C2H2 type zinc finger containing protein</fullName>
    </submittedName>
</protein>
<dbReference type="PROSITE" id="PS50157">
    <property type="entry name" value="ZINC_FINGER_C2H2_2"/>
    <property type="match status" value="1"/>
</dbReference>
<dbReference type="GO" id="GO:0005634">
    <property type="term" value="C:nucleus"/>
    <property type="evidence" value="ECO:0007669"/>
    <property type="project" value="UniProtKB-SubCell"/>
</dbReference>
<dbReference type="EMBL" id="MJBS01000010">
    <property type="protein sequence ID" value="OHF02811.1"/>
    <property type="molecule type" value="Genomic_DNA"/>
</dbReference>
<feature type="region of interest" description="Disordered" evidence="8">
    <location>
        <begin position="198"/>
        <end position="223"/>
    </location>
</feature>
<dbReference type="PROSITE" id="PS00028">
    <property type="entry name" value="ZINC_FINGER_C2H2_1"/>
    <property type="match status" value="1"/>
</dbReference>
<reference evidence="10 11" key="1">
    <citation type="submission" date="2016-09" db="EMBL/GenBank/DDBJ databases">
        <authorList>
            <person name="Capua I."/>
            <person name="De Benedictis P."/>
            <person name="Joannis T."/>
            <person name="Lombin L.H."/>
            <person name="Cattoli G."/>
        </authorList>
    </citation>
    <scope>NUCLEOTIDE SEQUENCE [LARGE SCALE GENOMIC DNA]</scope>
    <source>
        <strain evidence="10 11">IMI 309357</strain>
    </source>
</reference>
<evidence type="ECO:0000256" key="6">
    <source>
        <dbReference type="ARBA" id="ARBA00023242"/>
    </source>
</evidence>
<evidence type="ECO:0000256" key="8">
    <source>
        <dbReference type="SAM" id="MobiDB-lite"/>
    </source>
</evidence>